<reference evidence="4" key="1">
    <citation type="submission" date="2018-05" db="EMBL/GenBank/DDBJ databases">
        <authorList>
            <person name="Lanie J.A."/>
            <person name="Ng W.-L."/>
            <person name="Kazmierczak K.M."/>
            <person name="Andrzejewski T.M."/>
            <person name="Davidsen T.M."/>
            <person name="Wayne K.J."/>
            <person name="Tettelin H."/>
            <person name="Glass J.I."/>
            <person name="Rusch D."/>
            <person name="Podicherti R."/>
            <person name="Tsui H.-C.T."/>
            <person name="Winkler M.E."/>
        </authorList>
    </citation>
    <scope>NUCLEOTIDE SEQUENCE</scope>
</reference>
<evidence type="ECO:0000256" key="2">
    <source>
        <dbReference type="ARBA" id="ARBA00023295"/>
    </source>
</evidence>
<protein>
    <recommendedName>
        <fullName evidence="3">Inosine/uridine-preferring nucleoside hydrolase domain-containing protein</fullName>
    </recommendedName>
</protein>
<sequence length="119" mass="12907">MKKAKILIDTDPGNDDLLAIVMALSSPHFDLRGLTVVGGNASLVDTTNNALSLLSYMGRPDIRVYVGYPSAMNETLTSSAKLDEFKSHRSRIHGDTGLHVDLPEPTMNPMNGHAVDFII</sequence>
<evidence type="ECO:0000259" key="3">
    <source>
        <dbReference type="Pfam" id="PF01156"/>
    </source>
</evidence>
<evidence type="ECO:0000313" key="4">
    <source>
        <dbReference type="EMBL" id="SVB28452.1"/>
    </source>
</evidence>
<dbReference type="Gene3D" id="3.90.245.10">
    <property type="entry name" value="Ribonucleoside hydrolase-like"/>
    <property type="match status" value="1"/>
</dbReference>
<keyword evidence="1" id="KW-0378">Hydrolase</keyword>
<dbReference type="PANTHER" id="PTHR12304">
    <property type="entry name" value="INOSINE-URIDINE PREFERRING NUCLEOSIDE HYDROLASE"/>
    <property type="match status" value="1"/>
</dbReference>
<proteinExistence type="predicted"/>
<dbReference type="Pfam" id="PF01156">
    <property type="entry name" value="IU_nuc_hydro"/>
    <property type="match status" value="1"/>
</dbReference>
<feature type="non-terminal residue" evidence="4">
    <location>
        <position position="119"/>
    </location>
</feature>
<dbReference type="InterPro" id="IPR001910">
    <property type="entry name" value="Inosine/uridine_hydrolase_dom"/>
</dbReference>
<dbReference type="SUPFAM" id="SSF53590">
    <property type="entry name" value="Nucleoside hydrolase"/>
    <property type="match status" value="1"/>
</dbReference>
<name>A0A382CRL4_9ZZZZ</name>
<dbReference type="GO" id="GO:0006152">
    <property type="term" value="P:purine nucleoside catabolic process"/>
    <property type="evidence" value="ECO:0007669"/>
    <property type="project" value="TreeGrafter"/>
</dbReference>
<organism evidence="4">
    <name type="scientific">marine metagenome</name>
    <dbReference type="NCBI Taxonomy" id="408172"/>
    <lineage>
        <taxon>unclassified sequences</taxon>
        <taxon>metagenomes</taxon>
        <taxon>ecological metagenomes</taxon>
    </lineage>
</organism>
<dbReference type="InterPro" id="IPR023186">
    <property type="entry name" value="IUNH"/>
</dbReference>
<dbReference type="InterPro" id="IPR036452">
    <property type="entry name" value="Ribo_hydro-like"/>
</dbReference>
<keyword evidence="2" id="KW-0326">Glycosidase</keyword>
<dbReference type="AlphaFoldDB" id="A0A382CRL4"/>
<dbReference type="GO" id="GO:0005829">
    <property type="term" value="C:cytosol"/>
    <property type="evidence" value="ECO:0007669"/>
    <property type="project" value="TreeGrafter"/>
</dbReference>
<dbReference type="PANTHER" id="PTHR12304:SF4">
    <property type="entry name" value="URIDINE NUCLEOSIDASE"/>
    <property type="match status" value="1"/>
</dbReference>
<dbReference type="EMBL" id="UINC01035672">
    <property type="protein sequence ID" value="SVB28452.1"/>
    <property type="molecule type" value="Genomic_DNA"/>
</dbReference>
<feature type="domain" description="Inosine/uridine-preferring nucleoside hydrolase" evidence="3">
    <location>
        <begin position="6"/>
        <end position="119"/>
    </location>
</feature>
<dbReference type="GO" id="GO:0008477">
    <property type="term" value="F:purine nucleosidase activity"/>
    <property type="evidence" value="ECO:0007669"/>
    <property type="project" value="TreeGrafter"/>
</dbReference>
<evidence type="ECO:0000256" key="1">
    <source>
        <dbReference type="ARBA" id="ARBA00022801"/>
    </source>
</evidence>
<accession>A0A382CRL4</accession>
<gene>
    <name evidence="4" type="ORF">METZ01_LOCUS181306</name>
</gene>